<name>A0ABU9N3G8_9FLAO</name>
<dbReference type="InterPro" id="IPR005901">
    <property type="entry name" value="GLPGLI"/>
</dbReference>
<dbReference type="RefSeq" id="WP_342695488.1">
    <property type="nucleotide sequence ID" value="NZ_JBCGDO010000006.1"/>
</dbReference>
<sequence length="239" mass="27740">MTKKLIIILIITNISCLFAQINSGSVTYKILFSFGDVKNDIYRNQAVLNSEKLEYTLTFNQNCSLFSETDKLTEDKSSLRLASAFTGYINPVYYSNIDKSFTYNNSFSPLVDYFEFRIKFIDTIGWKISDEVKFINNYKCFKATSQRVRYKKDRAYTFPVTAWFCPEIPLPFGPMDCAGLPGLIFELEYENASFVLDKMELNKNVKVEEVKKGHIVTVKEFNDIFNTRLNEATKYLKNK</sequence>
<accession>A0ABU9N3G8</accession>
<evidence type="ECO:0000313" key="2">
    <source>
        <dbReference type="Proteomes" id="UP001460072"/>
    </source>
</evidence>
<protein>
    <submittedName>
        <fullName evidence="1">GLPGLI family protein</fullName>
    </submittedName>
</protein>
<proteinExistence type="predicted"/>
<dbReference type="NCBIfam" id="TIGR01200">
    <property type="entry name" value="GLPGLI"/>
    <property type="match status" value="1"/>
</dbReference>
<dbReference type="Proteomes" id="UP001460072">
    <property type="component" value="Unassembled WGS sequence"/>
</dbReference>
<comment type="caution">
    <text evidence="1">The sequence shown here is derived from an EMBL/GenBank/DDBJ whole genome shotgun (WGS) entry which is preliminary data.</text>
</comment>
<dbReference type="Pfam" id="PF09697">
    <property type="entry name" value="Porph_ging"/>
    <property type="match status" value="1"/>
</dbReference>
<gene>
    <name evidence="1" type="ORF">WFZ85_06540</name>
</gene>
<reference evidence="1 2" key="1">
    <citation type="submission" date="2024-03" db="EMBL/GenBank/DDBJ databases">
        <title>Two novel species of the genus Flavobacterium exhibiting potentially degradation of complex polysaccharides.</title>
        <authorList>
            <person name="Lian X."/>
        </authorList>
    </citation>
    <scope>NUCLEOTIDE SEQUENCE [LARGE SCALE GENOMIC DNA]</scope>
    <source>
        <strain evidence="2">j3</strain>
    </source>
</reference>
<organism evidence="1 2">
    <name type="scientific">Flavobacterium aureirubrum</name>
    <dbReference type="NCBI Taxonomy" id="3133147"/>
    <lineage>
        <taxon>Bacteria</taxon>
        <taxon>Pseudomonadati</taxon>
        <taxon>Bacteroidota</taxon>
        <taxon>Flavobacteriia</taxon>
        <taxon>Flavobacteriales</taxon>
        <taxon>Flavobacteriaceae</taxon>
        <taxon>Flavobacterium</taxon>
    </lineage>
</organism>
<evidence type="ECO:0000313" key="1">
    <source>
        <dbReference type="EMBL" id="MEM0542267.1"/>
    </source>
</evidence>
<keyword evidence="2" id="KW-1185">Reference proteome</keyword>
<dbReference type="EMBL" id="JBCGDO010000006">
    <property type="protein sequence ID" value="MEM0542267.1"/>
    <property type="molecule type" value="Genomic_DNA"/>
</dbReference>